<feature type="domain" description="Thiolase C-terminal" evidence="3">
    <location>
        <begin position="49"/>
        <end position="106"/>
    </location>
</feature>
<dbReference type="AlphaFoldDB" id="A0AAV3SA21"/>
<organism evidence="4 5">
    <name type="scientific">Halarchaeum salinum</name>
    <dbReference type="NCBI Taxonomy" id="489912"/>
    <lineage>
        <taxon>Archaea</taxon>
        <taxon>Methanobacteriati</taxon>
        <taxon>Methanobacteriota</taxon>
        <taxon>Stenosarchaea group</taxon>
        <taxon>Halobacteria</taxon>
        <taxon>Halobacteriales</taxon>
        <taxon>Halobacteriaceae</taxon>
    </lineage>
</organism>
<feature type="compositionally biased region" description="Polar residues" evidence="2">
    <location>
        <begin position="95"/>
        <end position="105"/>
    </location>
</feature>
<dbReference type="GO" id="GO:0016746">
    <property type="term" value="F:acyltransferase activity"/>
    <property type="evidence" value="ECO:0007669"/>
    <property type="project" value="InterPro"/>
</dbReference>
<protein>
    <recommendedName>
        <fullName evidence="3">Thiolase C-terminal domain-containing protein</fullName>
    </recommendedName>
</protein>
<dbReference type="Proteomes" id="UP001500837">
    <property type="component" value="Unassembled WGS sequence"/>
</dbReference>
<dbReference type="InterPro" id="IPR016039">
    <property type="entry name" value="Thiolase-like"/>
</dbReference>
<keyword evidence="1" id="KW-0414">Isoprene biosynthesis</keyword>
<dbReference type="Pfam" id="PF22691">
    <property type="entry name" value="Thiolase_C_1"/>
    <property type="match status" value="1"/>
</dbReference>
<accession>A0AAV3SA21</accession>
<dbReference type="GO" id="GO:0008299">
    <property type="term" value="P:isoprenoid biosynthetic process"/>
    <property type="evidence" value="ECO:0007669"/>
    <property type="project" value="UniProtKB-KW"/>
</dbReference>
<evidence type="ECO:0000313" key="4">
    <source>
        <dbReference type="EMBL" id="GAA0307595.1"/>
    </source>
</evidence>
<dbReference type="RefSeq" id="WP_211312032.1">
    <property type="nucleotide sequence ID" value="NZ_BAAABL010000067.1"/>
</dbReference>
<dbReference type="SUPFAM" id="SSF53901">
    <property type="entry name" value="Thiolase-like"/>
    <property type="match status" value="1"/>
</dbReference>
<keyword evidence="5" id="KW-1185">Reference proteome</keyword>
<evidence type="ECO:0000256" key="1">
    <source>
        <dbReference type="ARBA" id="ARBA00023229"/>
    </source>
</evidence>
<proteinExistence type="predicted"/>
<evidence type="ECO:0000313" key="5">
    <source>
        <dbReference type="Proteomes" id="UP001500837"/>
    </source>
</evidence>
<gene>
    <name evidence="4" type="ORF">GCM10009066_21550</name>
</gene>
<comment type="caution">
    <text evidence="4">The sequence shown here is derived from an EMBL/GenBank/DDBJ whole genome shotgun (WGS) entry which is preliminary data.</text>
</comment>
<dbReference type="Gene3D" id="3.40.47.10">
    <property type="match status" value="1"/>
</dbReference>
<sequence>MLASDDVASDASYRITGTELGADALALQAASRSSRRRRRPTRLGALEIVDRSIEEVDLLEVHDCFTIAEVLAMQAFGLSELGEDAGAARRGETTVEGTTPVNLSGTRMMLTP</sequence>
<name>A0AAV3SA21_9EURY</name>
<feature type="region of interest" description="Disordered" evidence="2">
    <location>
        <begin position="86"/>
        <end position="112"/>
    </location>
</feature>
<dbReference type="EMBL" id="BAAABL010000067">
    <property type="protein sequence ID" value="GAA0307595.1"/>
    <property type="molecule type" value="Genomic_DNA"/>
</dbReference>
<evidence type="ECO:0000256" key="2">
    <source>
        <dbReference type="SAM" id="MobiDB-lite"/>
    </source>
</evidence>
<dbReference type="InterPro" id="IPR055140">
    <property type="entry name" value="Thiolase_C_2"/>
</dbReference>
<evidence type="ECO:0000259" key="3">
    <source>
        <dbReference type="Pfam" id="PF22691"/>
    </source>
</evidence>
<reference evidence="4 5" key="1">
    <citation type="journal article" date="2019" name="Int. J. Syst. Evol. Microbiol.">
        <title>The Global Catalogue of Microorganisms (GCM) 10K type strain sequencing project: providing services to taxonomists for standard genome sequencing and annotation.</title>
        <authorList>
            <consortium name="The Broad Institute Genomics Platform"/>
            <consortium name="The Broad Institute Genome Sequencing Center for Infectious Disease"/>
            <person name="Wu L."/>
            <person name="Ma J."/>
        </authorList>
    </citation>
    <scope>NUCLEOTIDE SEQUENCE [LARGE SCALE GENOMIC DNA]</scope>
    <source>
        <strain evidence="4 5">JCM 16330</strain>
    </source>
</reference>